<protein>
    <submittedName>
        <fullName evidence="1">Uncharacterized protein</fullName>
    </submittedName>
</protein>
<dbReference type="EMBL" id="CBLX010000027">
    <property type="protein sequence ID" value="CDG41313.1"/>
    <property type="molecule type" value="Genomic_DNA"/>
</dbReference>
<evidence type="ECO:0000313" key="1">
    <source>
        <dbReference type="EMBL" id="CDG41313.1"/>
    </source>
</evidence>
<reference evidence="1 2" key="1">
    <citation type="journal article" date="2014" name="Genome Biol. Evol.">
        <title>Acetic acid bacteria genomes reveal functional traits for adaptation to life in insect guts.</title>
        <authorList>
            <person name="Chouaia B."/>
            <person name="Gaiarsa S."/>
            <person name="Crotti E."/>
            <person name="Comandatore F."/>
            <person name="Degli Esposti M."/>
            <person name="Ricci I."/>
            <person name="Alma A."/>
            <person name="Favia G."/>
            <person name="Bandi C."/>
            <person name="Daffonchio D."/>
        </authorList>
    </citation>
    <scope>NUCLEOTIDE SEQUENCE [LARGE SCALE GENOMIC DNA]</scope>
    <source>
        <strain evidence="1 2">SF2.1</strain>
    </source>
</reference>
<comment type="caution">
    <text evidence="1">The sequence shown here is derived from an EMBL/GenBank/DDBJ whole genome shotgun (WGS) entry which is preliminary data.</text>
</comment>
<organism evidence="1 2">
    <name type="scientific">Asaia bogorensis</name>
    <dbReference type="NCBI Taxonomy" id="91915"/>
    <lineage>
        <taxon>Bacteria</taxon>
        <taxon>Pseudomonadati</taxon>
        <taxon>Pseudomonadota</taxon>
        <taxon>Alphaproteobacteria</taxon>
        <taxon>Acetobacterales</taxon>
        <taxon>Acetobacteraceae</taxon>
        <taxon>Asaia</taxon>
    </lineage>
</organism>
<reference evidence="1 2" key="2">
    <citation type="journal article" date="2014" name="PLoS ONE">
        <title>Evolution of mitochondria reconstructed from the energy metabolism of living bacteria.</title>
        <authorList>
            <person name="Degli Esposti M."/>
            <person name="Chouaia B."/>
            <person name="Comandatore F."/>
            <person name="Crotti E."/>
            <person name="Sassera D."/>
            <person name="Lievens P.M."/>
            <person name="Daffonchio D."/>
            <person name="Bandi C."/>
        </authorList>
    </citation>
    <scope>NUCLEOTIDE SEQUENCE [LARGE SCALE GENOMIC DNA]</scope>
    <source>
        <strain evidence="1 2">SF2.1</strain>
    </source>
</reference>
<dbReference type="RefSeq" id="WP_023979262.1">
    <property type="nucleotide sequence ID" value="NZ_CBLX010000027.1"/>
</dbReference>
<evidence type="ECO:0000313" key="2">
    <source>
        <dbReference type="Proteomes" id="UP000027583"/>
    </source>
</evidence>
<accession>A0A060QKG0</accession>
<gene>
    <name evidence="1" type="ORF">ASAP_3268</name>
</gene>
<dbReference type="AlphaFoldDB" id="A0A060QKG0"/>
<proteinExistence type="predicted"/>
<name>A0A060QKG0_9PROT</name>
<sequence length="141" mass="15882">MLSDTVWNDAYTRAQLVAKQQGLALVDALEQQSEDRPDLFWRMEAQASQSDRLGIGEVAIEEEGEFAFHLTIRAGSILTPDALSLCKGMSTMFRARLEGVQPLPDGLFYDGQSLSPPDPDTGGNWFTMTLFVRYRYQDRMI</sequence>
<dbReference type="Proteomes" id="UP000027583">
    <property type="component" value="Unassembled WGS sequence"/>
</dbReference>